<gene>
    <name evidence="2" type="ORF">SMN809_LOCUS84378</name>
</gene>
<organism evidence="2 3">
    <name type="scientific">Rotaria magnacalcarata</name>
    <dbReference type="NCBI Taxonomy" id="392030"/>
    <lineage>
        <taxon>Eukaryota</taxon>
        <taxon>Metazoa</taxon>
        <taxon>Spiralia</taxon>
        <taxon>Gnathifera</taxon>
        <taxon>Rotifera</taxon>
        <taxon>Eurotatoria</taxon>
        <taxon>Bdelloidea</taxon>
        <taxon>Philodinida</taxon>
        <taxon>Philodinidae</taxon>
        <taxon>Rotaria</taxon>
    </lineage>
</organism>
<dbReference type="Proteomes" id="UP000676336">
    <property type="component" value="Unassembled WGS sequence"/>
</dbReference>
<evidence type="ECO:0000256" key="1">
    <source>
        <dbReference type="SAM" id="MobiDB-lite"/>
    </source>
</evidence>
<dbReference type="AlphaFoldDB" id="A0A8S3KA31"/>
<reference evidence="2" key="1">
    <citation type="submission" date="2021-02" db="EMBL/GenBank/DDBJ databases">
        <authorList>
            <person name="Nowell W R."/>
        </authorList>
    </citation>
    <scope>NUCLEOTIDE SEQUENCE</scope>
</reference>
<accession>A0A8S3KA31</accession>
<evidence type="ECO:0000313" key="2">
    <source>
        <dbReference type="EMBL" id="CAF5225584.1"/>
    </source>
</evidence>
<comment type="caution">
    <text evidence="2">The sequence shown here is derived from an EMBL/GenBank/DDBJ whole genome shotgun (WGS) entry which is preliminary data.</text>
</comment>
<proteinExistence type="predicted"/>
<feature type="region of interest" description="Disordered" evidence="1">
    <location>
        <begin position="42"/>
        <end position="66"/>
    </location>
</feature>
<protein>
    <submittedName>
        <fullName evidence="2">Uncharacterized protein</fullName>
    </submittedName>
</protein>
<dbReference type="EMBL" id="CAJOBI010359649">
    <property type="protein sequence ID" value="CAF5225584.1"/>
    <property type="molecule type" value="Genomic_DNA"/>
</dbReference>
<sequence>MDVQHEDCTMKIKKKKCRGDRKRQRFRRQLYRQGLDSDTIKRKEEEKFGLQSSITEQSRRPDQQPAIENIEVYIPLNR</sequence>
<evidence type="ECO:0000313" key="3">
    <source>
        <dbReference type="Proteomes" id="UP000676336"/>
    </source>
</evidence>
<feature type="non-terminal residue" evidence="2">
    <location>
        <position position="78"/>
    </location>
</feature>
<name>A0A8S3KA31_9BILA</name>